<dbReference type="InterPro" id="IPR001810">
    <property type="entry name" value="F-box_dom"/>
</dbReference>
<name>A0A6A4H991_9AGAR</name>
<feature type="region of interest" description="Disordered" evidence="1">
    <location>
        <begin position="1"/>
        <end position="34"/>
    </location>
</feature>
<sequence>MPSQARSKDALKRQRSSQDDDPPRRRKKARASVRKAGERILREMPLEMIFEVLYYLQPYDLLRLARTSQDFRSLLMSRSSAFLWRQARANADVQTPDLPVNMSEPVYAHLLFHNFCHFCLTTRCEKAIWEYRVRCCRKCFPTRFIPYTREMLEKYYALSQEWHRISLVIPKTTADYFKGTHVYLECVETYNAELFSLEDDANAIAQWFSSKTEVYDNIKTHASACRLWETRWKSHQILERQAARKSRIEWIEEKAIEQGWDFEVWTKRAAGFPSFAIKASRHPSINKKIKSALNHSDWVKIQSLVLEPLQLQRSMLWKQAMDRRLIHLQYAFIETSLPHDMVLPSIGDLITSNGPIKQLLETTPLDRNPLGVDTIFDGPFSLCARTLASPEFLAFVTKWRRDKEGELLNILQEAVSRKCSESDLCLATTVFKCNARGCGKALYYPDVFLHCCATAYSFQPEREVSMSDTSGSTSELVTAEGNTFDCCKMLTVKPWNDGGKRISFYHHASAIFASEIFRLNLNADAPRLDPRTTTIQQIVNECPTICCRSCSWAILSWLDLPEHQIAGHETTIHWATSAVNVVNSSETSSTSGSWVFGSRCTLCWGLFHPNSVGGSSSSSAQRKHVKGALVYRLEQPYPGLIWSSSLLPRPVKLLSLNSLDTDRYF</sequence>
<dbReference type="SMART" id="SM00256">
    <property type="entry name" value="FBOX"/>
    <property type="match status" value="1"/>
</dbReference>
<reference evidence="3" key="1">
    <citation type="journal article" date="2019" name="Environ. Microbiol.">
        <title>Fungal ecological strategies reflected in gene transcription - a case study of two litter decomposers.</title>
        <authorList>
            <person name="Barbi F."/>
            <person name="Kohler A."/>
            <person name="Barry K."/>
            <person name="Baskaran P."/>
            <person name="Daum C."/>
            <person name="Fauchery L."/>
            <person name="Ihrmark K."/>
            <person name="Kuo A."/>
            <person name="LaButti K."/>
            <person name="Lipzen A."/>
            <person name="Morin E."/>
            <person name="Grigoriev I.V."/>
            <person name="Henrissat B."/>
            <person name="Lindahl B."/>
            <person name="Martin F."/>
        </authorList>
    </citation>
    <scope>NUCLEOTIDE SEQUENCE</scope>
    <source>
        <strain evidence="3">JB14</strain>
    </source>
</reference>
<evidence type="ECO:0000259" key="2">
    <source>
        <dbReference type="PROSITE" id="PS50181"/>
    </source>
</evidence>
<proteinExistence type="predicted"/>
<dbReference type="Pfam" id="PF00646">
    <property type="entry name" value="F-box"/>
    <property type="match status" value="1"/>
</dbReference>
<evidence type="ECO:0000256" key="1">
    <source>
        <dbReference type="SAM" id="MobiDB-lite"/>
    </source>
</evidence>
<feature type="domain" description="F-box" evidence="2">
    <location>
        <begin position="38"/>
        <end position="87"/>
    </location>
</feature>
<dbReference type="Proteomes" id="UP000799118">
    <property type="component" value="Unassembled WGS sequence"/>
</dbReference>
<dbReference type="OrthoDB" id="2322499at2759"/>
<protein>
    <recommendedName>
        <fullName evidence="2">F-box domain-containing protein</fullName>
    </recommendedName>
</protein>
<evidence type="ECO:0000313" key="3">
    <source>
        <dbReference type="EMBL" id="KAE9394651.1"/>
    </source>
</evidence>
<feature type="compositionally biased region" description="Basic and acidic residues" evidence="1">
    <location>
        <begin position="1"/>
        <end position="23"/>
    </location>
</feature>
<organism evidence="3 4">
    <name type="scientific">Gymnopus androsaceus JB14</name>
    <dbReference type="NCBI Taxonomy" id="1447944"/>
    <lineage>
        <taxon>Eukaryota</taxon>
        <taxon>Fungi</taxon>
        <taxon>Dikarya</taxon>
        <taxon>Basidiomycota</taxon>
        <taxon>Agaricomycotina</taxon>
        <taxon>Agaricomycetes</taxon>
        <taxon>Agaricomycetidae</taxon>
        <taxon>Agaricales</taxon>
        <taxon>Marasmiineae</taxon>
        <taxon>Omphalotaceae</taxon>
        <taxon>Gymnopus</taxon>
    </lineage>
</organism>
<dbReference type="Gene3D" id="1.20.1280.50">
    <property type="match status" value="1"/>
</dbReference>
<dbReference type="EMBL" id="ML769546">
    <property type="protein sequence ID" value="KAE9394651.1"/>
    <property type="molecule type" value="Genomic_DNA"/>
</dbReference>
<dbReference type="InterPro" id="IPR036047">
    <property type="entry name" value="F-box-like_dom_sf"/>
</dbReference>
<gene>
    <name evidence="3" type="ORF">BT96DRAFT_886430</name>
</gene>
<feature type="compositionally biased region" description="Basic residues" evidence="1">
    <location>
        <begin position="24"/>
        <end position="33"/>
    </location>
</feature>
<keyword evidence="4" id="KW-1185">Reference proteome</keyword>
<dbReference type="AlphaFoldDB" id="A0A6A4H991"/>
<dbReference type="PROSITE" id="PS50181">
    <property type="entry name" value="FBOX"/>
    <property type="match status" value="1"/>
</dbReference>
<evidence type="ECO:0000313" key="4">
    <source>
        <dbReference type="Proteomes" id="UP000799118"/>
    </source>
</evidence>
<dbReference type="SUPFAM" id="SSF81383">
    <property type="entry name" value="F-box domain"/>
    <property type="match status" value="1"/>
</dbReference>
<accession>A0A6A4H991</accession>